<feature type="transmembrane region" description="Helical" evidence="8">
    <location>
        <begin position="301"/>
        <end position="318"/>
    </location>
</feature>
<comment type="subcellular location">
    <subcellularLocation>
        <location evidence="1">Cell membrane</location>
        <topology evidence="1">Multi-pass membrane protein</topology>
    </subcellularLocation>
</comment>
<evidence type="ECO:0000313" key="10">
    <source>
        <dbReference type="EMBL" id="SFO04738.1"/>
    </source>
</evidence>
<feature type="transmembrane region" description="Helical" evidence="8">
    <location>
        <begin position="243"/>
        <end position="261"/>
    </location>
</feature>
<dbReference type="InterPro" id="IPR036259">
    <property type="entry name" value="MFS_trans_sf"/>
</dbReference>
<feature type="transmembrane region" description="Helical" evidence="8">
    <location>
        <begin position="48"/>
        <end position="72"/>
    </location>
</feature>
<dbReference type="SUPFAM" id="SSF103473">
    <property type="entry name" value="MFS general substrate transporter"/>
    <property type="match status" value="1"/>
</dbReference>
<feature type="transmembrane region" description="Helical" evidence="8">
    <location>
        <begin position="435"/>
        <end position="454"/>
    </location>
</feature>
<feature type="region of interest" description="Disordered" evidence="7">
    <location>
        <begin position="18"/>
        <end position="40"/>
    </location>
</feature>
<evidence type="ECO:0000256" key="8">
    <source>
        <dbReference type="SAM" id="Phobius"/>
    </source>
</evidence>
<feature type="transmembrane region" description="Helical" evidence="8">
    <location>
        <begin position="403"/>
        <end position="423"/>
    </location>
</feature>
<feature type="transmembrane region" description="Helical" evidence="8">
    <location>
        <begin position="151"/>
        <end position="171"/>
    </location>
</feature>
<proteinExistence type="predicted"/>
<evidence type="ECO:0000259" key="9">
    <source>
        <dbReference type="PROSITE" id="PS50850"/>
    </source>
</evidence>
<protein>
    <submittedName>
        <fullName evidence="10">Major Facilitator Superfamily protein</fullName>
    </submittedName>
</protein>
<evidence type="ECO:0000256" key="6">
    <source>
        <dbReference type="ARBA" id="ARBA00023136"/>
    </source>
</evidence>
<keyword evidence="6 8" id="KW-0472">Membrane</keyword>
<evidence type="ECO:0000313" key="11">
    <source>
        <dbReference type="Proteomes" id="UP000183642"/>
    </source>
</evidence>
<evidence type="ECO:0000256" key="3">
    <source>
        <dbReference type="ARBA" id="ARBA00022475"/>
    </source>
</evidence>
<keyword evidence="5 8" id="KW-1133">Transmembrane helix</keyword>
<feature type="transmembrane region" description="Helical" evidence="8">
    <location>
        <begin position="475"/>
        <end position="497"/>
    </location>
</feature>
<feature type="domain" description="Major facilitator superfamily (MFS) profile" evidence="9">
    <location>
        <begin position="50"/>
        <end position="546"/>
    </location>
</feature>
<feature type="compositionally biased region" description="Low complexity" evidence="7">
    <location>
        <begin position="27"/>
        <end position="40"/>
    </location>
</feature>
<dbReference type="Pfam" id="PF07690">
    <property type="entry name" value="MFS_1"/>
    <property type="match status" value="1"/>
</dbReference>
<dbReference type="PROSITE" id="PS50850">
    <property type="entry name" value="MFS"/>
    <property type="match status" value="1"/>
</dbReference>
<dbReference type="Proteomes" id="UP000183642">
    <property type="component" value="Unassembled WGS sequence"/>
</dbReference>
<dbReference type="EMBL" id="FOWE01000002">
    <property type="protein sequence ID" value="SFO04738.1"/>
    <property type="molecule type" value="Genomic_DNA"/>
</dbReference>
<accession>A0A1I5DZS4</accession>
<gene>
    <name evidence="10" type="ORF">SAMN05660359_01189</name>
</gene>
<organism evidence="10 11">
    <name type="scientific">Geodermatophilus obscurus</name>
    <dbReference type="NCBI Taxonomy" id="1861"/>
    <lineage>
        <taxon>Bacteria</taxon>
        <taxon>Bacillati</taxon>
        <taxon>Actinomycetota</taxon>
        <taxon>Actinomycetes</taxon>
        <taxon>Geodermatophilales</taxon>
        <taxon>Geodermatophilaceae</taxon>
        <taxon>Geodermatophilus</taxon>
    </lineage>
</organism>
<dbReference type="PANTHER" id="PTHR42718:SF46">
    <property type="entry name" value="BLR6921 PROTEIN"/>
    <property type="match status" value="1"/>
</dbReference>
<dbReference type="InterPro" id="IPR011701">
    <property type="entry name" value="MFS"/>
</dbReference>
<evidence type="ECO:0000256" key="4">
    <source>
        <dbReference type="ARBA" id="ARBA00022692"/>
    </source>
</evidence>
<dbReference type="Gene3D" id="1.20.1720.10">
    <property type="entry name" value="Multidrug resistance protein D"/>
    <property type="match status" value="1"/>
</dbReference>
<keyword evidence="2" id="KW-0813">Transport</keyword>
<feature type="transmembrane region" description="Helical" evidence="8">
    <location>
        <begin position="92"/>
        <end position="109"/>
    </location>
</feature>
<name>A0A1I5DZS4_9ACTN</name>
<dbReference type="PROSITE" id="PS00216">
    <property type="entry name" value="SUGAR_TRANSPORT_1"/>
    <property type="match status" value="1"/>
</dbReference>
<keyword evidence="3" id="KW-1003">Cell membrane</keyword>
<dbReference type="CDD" id="cd17321">
    <property type="entry name" value="MFS_MMR_MDR_like"/>
    <property type="match status" value="1"/>
</dbReference>
<evidence type="ECO:0000256" key="5">
    <source>
        <dbReference type="ARBA" id="ARBA00022989"/>
    </source>
</evidence>
<dbReference type="InterPro" id="IPR005829">
    <property type="entry name" value="Sugar_transporter_CS"/>
</dbReference>
<feature type="transmembrane region" description="Helical" evidence="8">
    <location>
        <begin position="374"/>
        <end position="394"/>
    </location>
</feature>
<feature type="transmembrane region" description="Helical" evidence="8">
    <location>
        <begin position="523"/>
        <end position="542"/>
    </location>
</feature>
<feature type="transmembrane region" description="Helical" evidence="8">
    <location>
        <begin position="339"/>
        <end position="362"/>
    </location>
</feature>
<dbReference type="GO" id="GO:0005886">
    <property type="term" value="C:plasma membrane"/>
    <property type="evidence" value="ECO:0007669"/>
    <property type="project" value="UniProtKB-SubCell"/>
</dbReference>
<evidence type="ECO:0000256" key="1">
    <source>
        <dbReference type="ARBA" id="ARBA00004651"/>
    </source>
</evidence>
<dbReference type="Gene3D" id="1.20.1250.20">
    <property type="entry name" value="MFS general substrate transporter like domains"/>
    <property type="match status" value="1"/>
</dbReference>
<reference evidence="11" key="1">
    <citation type="submission" date="2016-10" db="EMBL/GenBank/DDBJ databases">
        <authorList>
            <person name="Varghese N."/>
            <person name="Submissions S."/>
        </authorList>
    </citation>
    <scope>NUCLEOTIDE SEQUENCE [LARGE SCALE GENOMIC DNA]</scope>
    <source>
        <strain evidence="11">DSM 43161</strain>
    </source>
</reference>
<feature type="transmembrane region" description="Helical" evidence="8">
    <location>
        <begin position="121"/>
        <end position="139"/>
    </location>
</feature>
<dbReference type="InterPro" id="IPR020846">
    <property type="entry name" value="MFS_dom"/>
</dbReference>
<keyword evidence="4 8" id="KW-0812">Transmembrane</keyword>
<dbReference type="AlphaFoldDB" id="A0A1I5DZS4"/>
<dbReference type="PANTHER" id="PTHR42718">
    <property type="entry name" value="MAJOR FACILITATOR SUPERFAMILY MULTIDRUG TRANSPORTER MFSC"/>
    <property type="match status" value="1"/>
</dbReference>
<feature type="transmembrane region" description="Helical" evidence="8">
    <location>
        <begin position="183"/>
        <end position="206"/>
    </location>
</feature>
<feature type="transmembrane region" description="Helical" evidence="8">
    <location>
        <begin position="212"/>
        <end position="231"/>
    </location>
</feature>
<keyword evidence="11" id="KW-1185">Reference proteome</keyword>
<evidence type="ECO:0000256" key="2">
    <source>
        <dbReference type="ARBA" id="ARBA00022448"/>
    </source>
</evidence>
<dbReference type="GO" id="GO:0022857">
    <property type="term" value="F:transmembrane transporter activity"/>
    <property type="evidence" value="ECO:0007669"/>
    <property type="project" value="InterPro"/>
</dbReference>
<sequence>MVPGRYVRERLTTSAALPHQFPRTSMTHPSSTPASPDTPAAEPYEKRWLALGVIAMTVLLVILDATIVNIALPAVSAPESQGGLDISAATQQWIVTAYTLTFGGFLLLGGRIADFWGRKRTYLVGAAGFAVASAIGGLAQNEAMLFGARALQGVFGALLAPASLALLTVLFTDPKERAKAFGVYGAIAGGGSAVGLLLGGVLTEYADWRWCFWVNLPVALLAIALAIPIVPESKAPGETKYDIPGAVVITLGLASIVYGFTRVAEASQTNAAEAAAANAQAAAQGTRTIVTPESGWTDGPAWVFIVAGLVLVALFVVLELRTRNPLLPMRIVLDRNRGGAYLTSTLVGAGLIGAFFFLSLYFQQVLAYTPVQAGLASLPTTLGVFVSAGAASVLTPRIGPKPLMVAGGLLAAAGRFTLSFVGLDTSFWTLPFPGQLLLGLGLGFTFVPLSNLALVGVGESDAGAASAVLNATQQVGASIGTAVLASLSVGAISAFTADALTSGANPQDPAVGLQGQVEGYTTAFIWPAGLLVAGAVVAGLLIKATKDDIPAGDAPVHVG</sequence>
<evidence type="ECO:0000256" key="7">
    <source>
        <dbReference type="SAM" id="MobiDB-lite"/>
    </source>
</evidence>